<reference evidence="1 2" key="1">
    <citation type="journal article" date="2019" name="Nat. Med.">
        <title>A library of human gut bacterial isolates paired with longitudinal multiomics data enables mechanistic microbiome research.</title>
        <authorList>
            <person name="Poyet M."/>
            <person name="Groussin M."/>
            <person name="Gibbons S.M."/>
            <person name="Avila-Pacheco J."/>
            <person name="Jiang X."/>
            <person name="Kearney S.M."/>
            <person name="Perrotta A.R."/>
            <person name="Berdy B."/>
            <person name="Zhao S."/>
            <person name="Lieberman T.D."/>
            <person name="Swanson P.K."/>
            <person name="Smith M."/>
            <person name="Roesemann S."/>
            <person name="Alexander J.E."/>
            <person name="Rich S.A."/>
            <person name="Livny J."/>
            <person name="Vlamakis H."/>
            <person name="Clish C."/>
            <person name="Bullock K."/>
            <person name="Deik A."/>
            <person name="Scott J."/>
            <person name="Pierce K.A."/>
            <person name="Xavier R.J."/>
            <person name="Alm E.J."/>
        </authorList>
    </citation>
    <scope>NUCLEOTIDE SEQUENCE [LARGE SCALE GENOMIC DNA]</scope>
    <source>
        <strain evidence="1 2">BIOML-B9</strain>
    </source>
</reference>
<dbReference type="Proteomes" id="UP000477010">
    <property type="component" value="Unassembled WGS sequence"/>
</dbReference>
<organism evidence="1 2">
    <name type="scientific">Faecalibacterium prausnitzii</name>
    <dbReference type="NCBI Taxonomy" id="853"/>
    <lineage>
        <taxon>Bacteria</taxon>
        <taxon>Bacillati</taxon>
        <taxon>Bacillota</taxon>
        <taxon>Clostridia</taxon>
        <taxon>Eubacteriales</taxon>
        <taxon>Oscillospiraceae</taxon>
        <taxon>Faecalibacterium</taxon>
    </lineage>
</organism>
<protein>
    <submittedName>
        <fullName evidence="1">Uncharacterized protein</fullName>
    </submittedName>
</protein>
<name>A0A6L5TD22_9FIRM</name>
<evidence type="ECO:0000313" key="2">
    <source>
        <dbReference type="Proteomes" id="UP000477010"/>
    </source>
</evidence>
<accession>A0A6L5TD22</accession>
<dbReference type="RefSeq" id="WP_154251584.1">
    <property type="nucleotide sequence ID" value="NZ_WKPZ01000001.1"/>
</dbReference>
<dbReference type="AlphaFoldDB" id="A0A6L5TD22"/>
<dbReference type="EMBL" id="WKQE01000001">
    <property type="protein sequence ID" value="MSC79565.1"/>
    <property type="molecule type" value="Genomic_DNA"/>
</dbReference>
<gene>
    <name evidence="1" type="ORF">GKD85_01775</name>
</gene>
<proteinExistence type="predicted"/>
<evidence type="ECO:0000313" key="1">
    <source>
        <dbReference type="EMBL" id="MSC79565.1"/>
    </source>
</evidence>
<sequence>MKETVTSKELEEAMNAVLKQARKMENSDDMQEHFYGFRDGKCVDLSCNLSQRVTRLMMAPGKGRNLPAASREGRGNHLHIVNEILGGLRNVYCFQRNHCQLQLF</sequence>
<comment type="caution">
    <text evidence="1">The sequence shown here is derived from an EMBL/GenBank/DDBJ whole genome shotgun (WGS) entry which is preliminary data.</text>
</comment>